<proteinExistence type="predicted"/>
<evidence type="ECO:0000256" key="6">
    <source>
        <dbReference type="ARBA" id="ARBA00023136"/>
    </source>
</evidence>
<keyword evidence="4" id="KW-0336">GPI-anchor</keyword>
<evidence type="ECO:0000256" key="2">
    <source>
        <dbReference type="ARBA" id="ARBA00004609"/>
    </source>
</evidence>
<dbReference type="GO" id="GO:0005886">
    <property type="term" value="C:plasma membrane"/>
    <property type="evidence" value="ECO:0007669"/>
    <property type="project" value="UniProtKB-SubCell"/>
</dbReference>
<keyword evidence="3" id="KW-1003">Cell membrane</keyword>
<dbReference type="InterPro" id="IPR025932">
    <property type="entry name" value="Trypano_VSG_B_N_dom"/>
</dbReference>
<dbReference type="EMBL" id="QSBY01000006">
    <property type="protein sequence ID" value="RHW72054.1"/>
    <property type="molecule type" value="Genomic_DNA"/>
</dbReference>
<evidence type="ECO:0000256" key="7">
    <source>
        <dbReference type="ARBA" id="ARBA00023180"/>
    </source>
</evidence>
<comment type="subcellular location">
    <subcellularLocation>
        <location evidence="2">Cell membrane</location>
        <topology evidence="2">Lipid-anchor</topology>
        <topology evidence="2">GPI-anchor</topology>
    </subcellularLocation>
</comment>
<feature type="domain" description="Trypanosome variant surface glycoprotein B-type N-terminal" evidence="9">
    <location>
        <begin position="37"/>
        <end position="189"/>
    </location>
</feature>
<dbReference type="EMBL" id="QSBY01000006">
    <property type="protein sequence ID" value="RHW72030.1"/>
    <property type="molecule type" value="Genomic_DNA"/>
</dbReference>
<evidence type="ECO:0000313" key="13">
    <source>
        <dbReference type="EMBL" id="RHW72244.1"/>
    </source>
</evidence>
<keyword evidence="5" id="KW-0732">Signal</keyword>
<keyword evidence="6" id="KW-0472">Membrane</keyword>
<dbReference type="EMBL" id="QSBY01000006">
    <property type="protein sequence ID" value="RHW71770.1"/>
    <property type="molecule type" value="Genomic_DNA"/>
</dbReference>
<name>A0A3L6L5V0_9TRYP</name>
<dbReference type="Pfam" id="PF13206">
    <property type="entry name" value="VSG_B"/>
    <property type="match status" value="1"/>
</dbReference>
<evidence type="ECO:0000313" key="12">
    <source>
        <dbReference type="EMBL" id="RHW72054.1"/>
    </source>
</evidence>
<dbReference type="Proteomes" id="UP000266743">
    <property type="component" value="Chromosome 6"/>
</dbReference>
<keyword evidence="8" id="KW-0449">Lipoprotein</keyword>
<dbReference type="AlphaFoldDB" id="A0A3L6L5V0"/>
<keyword evidence="7" id="KW-0325">Glycoprotein</keyword>
<organism evidence="12 14">
    <name type="scientific">Trypanosoma brucei equiperdum</name>
    <dbReference type="NCBI Taxonomy" id="630700"/>
    <lineage>
        <taxon>Eukaryota</taxon>
        <taxon>Discoba</taxon>
        <taxon>Euglenozoa</taxon>
        <taxon>Kinetoplastea</taxon>
        <taxon>Metakinetoplastina</taxon>
        <taxon>Trypanosomatida</taxon>
        <taxon>Trypanosomatidae</taxon>
        <taxon>Trypanosoma</taxon>
    </lineage>
</organism>
<reference evidence="12 14" key="1">
    <citation type="submission" date="2018-09" db="EMBL/GenBank/DDBJ databases">
        <title>whole genome sequence of T. equiperdum IVM-t1 strain.</title>
        <authorList>
            <person name="Suganuma K."/>
        </authorList>
    </citation>
    <scope>NUCLEOTIDE SEQUENCE [LARGE SCALE GENOMIC DNA]</scope>
    <source>
        <strain evidence="12 14">IVM-t1</strain>
    </source>
</reference>
<evidence type="ECO:0000313" key="11">
    <source>
        <dbReference type="EMBL" id="RHW72030.1"/>
    </source>
</evidence>
<evidence type="ECO:0000256" key="5">
    <source>
        <dbReference type="ARBA" id="ARBA00022729"/>
    </source>
</evidence>
<protein>
    <submittedName>
        <fullName evidence="12">Trypanosomal VSG domain containing protein</fullName>
    </submittedName>
</protein>
<evidence type="ECO:0000313" key="10">
    <source>
        <dbReference type="EMBL" id="RHW71770.1"/>
    </source>
</evidence>
<comment type="function">
    <text evidence="1">VSG forms a coat on the surface of the parasite. The trypanosome evades the immune response of the host by expressing a series of antigenically distinct VSGs from an estimated 1000 VSG genes.</text>
</comment>
<evidence type="ECO:0000259" key="9">
    <source>
        <dbReference type="Pfam" id="PF13206"/>
    </source>
</evidence>
<evidence type="ECO:0000313" key="14">
    <source>
        <dbReference type="Proteomes" id="UP000266743"/>
    </source>
</evidence>
<gene>
    <name evidence="13" type="ORF">DPX39_060065500</name>
    <name evidence="10" type="ORF">DPX39_060071600</name>
    <name evidence="12" type="ORF">DPX39_060077700</name>
    <name evidence="11" type="ORF">DPX39_060083800</name>
</gene>
<evidence type="ECO:0000256" key="3">
    <source>
        <dbReference type="ARBA" id="ARBA00022475"/>
    </source>
</evidence>
<dbReference type="GO" id="GO:0098552">
    <property type="term" value="C:side of membrane"/>
    <property type="evidence" value="ECO:0007669"/>
    <property type="project" value="UniProtKB-KW"/>
</dbReference>
<accession>A0A3L6L5V0</accession>
<evidence type="ECO:0000256" key="4">
    <source>
        <dbReference type="ARBA" id="ARBA00022622"/>
    </source>
</evidence>
<sequence length="212" mass="23008">MNDIKTALCSNPLEPKESADGCKALSAGNQKSTTYGNGSDGKSGKLIGHDFLCLCTTVTNSECVHGEAGAPGVITSDTFVSATLDGLLAKCPTATEEVGSVTLAEAVITNFQSRLGESKNPYTAGDVYLGKNKETDCTATNSTCINYKHYFANHKEGTEDIPWVKKIRSVVAHVKTMMAENSRRRQAEHIIGRIKDTIKRSFAENFQQRPQW</sequence>
<evidence type="ECO:0000256" key="1">
    <source>
        <dbReference type="ARBA" id="ARBA00002523"/>
    </source>
</evidence>
<dbReference type="EMBL" id="QSBY01000006">
    <property type="protein sequence ID" value="RHW72244.1"/>
    <property type="molecule type" value="Genomic_DNA"/>
</dbReference>
<comment type="caution">
    <text evidence="12">The sequence shown here is derived from an EMBL/GenBank/DDBJ whole genome shotgun (WGS) entry which is preliminary data.</text>
</comment>
<evidence type="ECO:0000256" key="8">
    <source>
        <dbReference type="ARBA" id="ARBA00023288"/>
    </source>
</evidence>